<dbReference type="HAMAP" id="MF_01211">
    <property type="entry name" value="DHODB_Fe_S_bind"/>
    <property type="match status" value="1"/>
</dbReference>
<dbReference type="Gene3D" id="2.40.30.10">
    <property type="entry name" value="Translation factors"/>
    <property type="match status" value="1"/>
</dbReference>
<keyword evidence="9 15" id="KW-0665">Pyrimidine biosynthesis</keyword>
<evidence type="ECO:0000256" key="4">
    <source>
        <dbReference type="ARBA" id="ARBA00022448"/>
    </source>
</evidence>
<dbReference type="GO" id="GO:0016491">
    <property type="term" value="F:oxidoreductase activity"/>
    <property type="evidence" value="ECO:0007669"/>
    <property type="project" value="InterPro"/>
</dbReference>
<dbReference type="GO" id="GO:0009055">
    <property type="term" value="F:electron transfer activity"/>
    <property type="evidence" value="ECO:0007669"/>
    <property type="project" value="UniProtKB-UniRule"/>
</dbReference>
<dbReference type="InterPro" id="IPR019480">
    <property type="entry name" value="Dihydroorotate_DH_Fe-S-bd"/>
</dbReference>
<dbReference type="Gene3D" id="3.40.50.80">
    <property type="entry name" value="Nucleotide-binding domain of ferredoxin-NADP reductase (FNR) module"/>
    <property type="match status" value="1"/>
</dbReference>
<dbReference type="FunFam" id="2.10.240.10:FF:000001">
    <property type="entry name" value="Dihydroorotate dehydrogenase B (NAD(+)), electron transfer subunit"/>
    <property type="match status" value="1"/>
</dbReference>
<dbReference type="InterPro" id="IPR012165">
    <property type="entry name" value="Cyt_c3_hydrogenase_gsu"/>
</dbReference>
<dbReference type="InterPro" id="IPR023455">
    <property type="entry name" value="Dihydroorotate_DHASE_ETsu"/>
</dbReference>
<comment type="cofactor">
    <cofactor evidence="17">
        <name>[2Fe-2S] cluster</name>
        <dbReference type="ChEBI" id="CHEBI:190135"/>
    </cofactor>
    <text evidence="17">Binds 1 [2Fe-2S] cluster per subunit.</text>
</comment>
<keyword evidence="11 15" id="KW-0408">Iron</keyword>
<dbReference type="GO" id="GO:0044205">
    <property type="term" value="P:'de novo' UMP biosynthetic process"/>
    <property type="evidence" value="ECO:0007669"/>
    <property type="project" value="UniProtKB-UniRule"/>
</dbReference>
<dbReference type="SUPFAM" id="SSF63380">
    <property type="entry name" value="Riboflavin synthase domain-like"/>
    <property type="match status" value="1"/>
</dbReference>
<dbReference type="InterPro" id="IPR050353">
    <property type="entry name" value="PyrK_electron_transfer"/>
</dbReference>
<dbReference type="InterPro" id="IPR017927">
    <property type="entry name" value="FAD-bd_FR_type"/>
</dbReference>
<keyword evidence="10 15" id="KW-0249">Electron transport</keyword>
<keyword evidence="20" id="KW-1185">Reference proteome</keyword>
<keyword evidence="6 15" id="KW-0001">2Fe-2S</keyword>
<keyword evidence="8 15" id="KW-0274">FAD</keyword>
<feature type="binding site" evidence="15 17">
    <location>
        <position position="225"/>
    </location>
    <ligand>
        <name>[2Fe-2S] cluster</name>
        <dbReference type="ChEBI" id="CHEBI:190135"/>
    </ligand>
</feature>
<feature type="binding site" evidence="15 17">
    <location>
        <position position="220"/>
    </location>
    <ligand>
        <name>[2Fe-2S] cluster</name>
        <dbReference type="ChEBI" id="CHEBI:190135"/>
    </ligand>
</feature>
<evidence type="ECO:0000256" key="16">
    <source>
        <dbReference type="PIRSR" id="PIRSR006816-1"/>
    </source>
</evidence>
<dbReference type="Pfam" id="PF00175">
    <property type="entry name" value="NAD_binding_1"/>
    <property type="match status" value="1"/>
</dbReference>
<comment type="cofactor">
    <cofactor evidence="15 16">
        <name>FAD</name>
        <dbReference type="ChEBI" id="CHEBI:57692"/>
    </cofactor>
    <text evidence="15 16">Binds 1 FAD per subunit.</text>
</comment>
<feature type="binding site" evidence="15 17">
    <location>
        <position position="228"/>
    </location>
    <ligand>
        <name>[2Fe-2S] cluster</name>
        <dbReference type="ChEBI" id="CHEBI:190135"/>
    </ligand>
</feature>
<dbReference type="EMBL" id="BORC01000002">
    <property type="protein sequence ID" value="GIN61461.1"/>
    <property type="molecule type" value="Genomic_DNA"/>
</dbReference>
<evidence type="ECO:0000313" key="20">
    <source>
        <dbReference type="Proteomes" id="UP000682111"/>
    </source>
</evidence>
<dbReference type="FunFam" id="3.40.50.80:FF:000017">
    <property type="entry name" value="Dihydroorotate dehydrogenase B (NAD(+)), electron transfer subunit"/>
    <property type="match status" value="1"/>
</dbReference>
<keyword evidence="4 15" id="KW-0813">Transport</keyword>
<evidence type="ECO:0000256" key="11">
    <source>
        <dbReference type="ARBA" id="ARBA00023004"/>
    </source>
</evidence>
<dbReference type="GO" id="GO:0051537">
    <property type="term" value="F:2 iron, 2 sulfur cluster binding"/>
    <property type="evidence" value="ECO:0007669"/>
    <property type="project" value="UniProtKB-KW"/>
</dbReference>
<dbReference type="InterPro" id="IPR037117">
    <property type="entry name" value="Dihydroorotate_DH_ele_sf"/>
</dbReference>
<evidence type="ECO:0000256" key="14">
    <source>
        <dbReference type="ARBA" id="ARBA00082223"/>
    </source>
</evidence>
<proteinExistence type="inferred from homology"/>
<gene>
    <name evidence="15 19" type="primary">pyrK</name>
    <name evidence="19" type="ORF">J27TS8_14540</name>
</gene>
<name>A0A920BTA7_9BACI</name>
<comment type="caution">
    <text evidence="19">The sequence shown here is derived from an EMBL/GenBank/DDBJ whole genome shotgun (WGS) entry which is preliminary data.</text>
</comment>
<evidence type="ECO:0000313" key="19">
    <source>
        <dbReference type="EMBL" id="GIN61461.1"/>
    </source>
</evidence>
<dbReference type="PROSITE" id="PS51384">
    <property type="entry name" value="FAD_FR"/>
    <property type="match status" value="1"/>
</dbReference>
<dbReference type="PRINTS" id="PR00409">
    <property type="entry name" value="PHDIOXRDTASE"/>
</dbReference>
<evidence type="ECO:0000256" key="12">
    <source>
        <dbReference type="ARBA" id="ARBA00023014"/>
    </source>
</evidence>
<sequence length="258" mass="27985">MIVNEHCSIVSQREIAENIYELILHGELTSKMNEPGQFVHVKVASGYAPLLRRPLSIAHVNKENQEFTLIYRKDGRGTAILSSKKTSETVDILGPLGHGFPIEETKAGETAVLVGGGIGVPPLYELSKQLVKKGVNVKHVLGFQNHAAVFYEDKFKSFGSTYVTTVDGSHGTKGFVTDVMNELSFDTIYSCGPTAMLKAVEAGYATHKKVYVSLEERMGCGIGACFACVCHTADDPFGFSYKKVCTDGPVFKAGEVVL</sequence>
<keyword evidence="12 15" id="KW-0411">Iron-sulfur</keyword>
<evidence type="ECO:0000256" key="10">
    <source>
        <dbReference type="ARBA" id="ARBA00022982"/>
    </source>
</evidence>
<dbReference type="PIRSF" id="PIRSF006816">
    <property type="entry name" value="Cyc3_hyd_g"/>
    <property type="match status" value="1"/>
</dbReference>
<dbReference type="InterPro" id="IPR017938">
    <property type="entry name" value="Riboflavin_synthase-like_b-brl"/>
</dbReference>
<evidence type="ECO:0000259" key="18">
    <source>
        <dbReference type="PROSITE" id="PS51384"/>
    </source>
</evidence>
<comment type="pathway">
    <text evidence="1 15">Pyrimidine metabolism; UMP biosynthesis via de novo pathway; orotate from (S)-dihydroorotate (NAD(+) route): step 1/1.</text>
</comment>
<dbReference type="PANTHER" id="PTHR43513">
    <property type="entry name" value="DIHYDROOROTATE DEHYDROGENASE B (NAD(+)), ELECTRON TRANSFER SUBUNIT"/>
    <property type="match status" value="1"/>
</dbReference>
<evidence type="ECO:0000256" key="8">
    <source>
        <dbReference type="ARBA" id="ARBA00022827"/>
    </source>
</evidence>
<evidence type="ECO:0000256" key="1">
    <source>
        <dbReference type="ARBA" id="ARBA00004715"/>
    </source>
</evidence>
<evidence type="ECO:0000256" key="6">
    <source>
        <dbReference type="ARBA" id="ARBA00022714"/>
    </source>
</evidence>
<keyword evidence="7 15" id="KW-0479">Metal-binding</keyword>
<comment type="cofactor">
    <cofactor evidence="15">
        <name>[2Fe-2S] cluster</name>
        <dbReference type="ChEBI" id="CHEBI:190135"/>
    </cofactor>
    <text evidence="15">Binds 1 [2Fe-2S] cluster per subunit.</text>
</comment>
<dbReference type="AlphaFoldDB" id="A0A920BTA7"/>
<evidence type="ECO:0000256" key="15">
    <source>
        <dbReference type="HAMAP-Rule" id="MF_01211"/>
    </source>
</evidence>
<evidence type="ECO:0000256" key="7">
    <source>
        <dbReference type="ARBA" id="ARBA00022723"/>
    </source>
</evidence>
<accession>A0A920BTA7</accession>
<evidence type="ECO:0000256" key="9">
    <source>
        <dbReference type="ARBA" id="ARBA00022975"/>
    </source>
</evidence>
<dbReference type="GO" id="GO:0046872">
    <property type="term" value="F:metal ion binding"/>
    <property type="evidence" value="ECO:0007669"/>
    <property type="project" value="UniProtKB-KW"/>
</dbReference>
<keyword evidence="5 15" id="KW-0285">Flavoprotein</keyword>
<dbReference type="GO" id="GO:0050660">
    <property type="term" value="F:flavin adenine dinucleotide binding"/>
    <property type="evidence" value="ECO:0007669"/>
    <property type="project" value="InterPro"/>
</dbReference>
<dbReference type="Gene3D" id="2.10.240.10">
    <property type="entry name" value="Dihydroorotate dehydrogenase, electron transfer subunit"/>
    <property type="match status" value="1"/>
</dbReference>
<feature type="binding site" evidence="15 17">
    <location>
        <position position="245"/>
    </location>
    <ligand>
        <name>[2Fe-2S] cluster</name>
        <dbReference type="ChEBI" id="CHEBI:190135"/>
    </ligand>
</feature>
<dbReference type="SUPFAM" id="SSF52343">
    <property type="entry name" value="Ferredoxin reductase-like, C-terminal NADP-linked domain"/>
    <property type="match status" value="1"/>
</dbReference>
<feature type="binding site" evidence="15 16">
    <location>
        <begin position="77"/>
        <end position="78"/>
    </location>
    <ligand>
        <name>FAD</name>
        <dbReference type="ChEBI" id="CHEBI:57692"/>
    </ligand>
</feature>
<feature type="domain" description="FAD-binding FR-type" evidence="18">
    <location>
        <begin position="2"/>
        <end position="102"/>
    </location>
</feature>
<comment type="similarity">
    <text evidence="2 15">Belongs to the PyrK family.</text>
</comment>
<protein>
    <recommendedName>
        <fullName evidence="13 15">Dihydroorotate dehydrogenase B (NAD(+)), electron transfer subunit</fullName>
    </recommendedName>
    <alternativeName>
        <fullName evidence="14 15">Dihydroorotate oxidase B, electron transfer subunit</fullName>
    </alternativeName>
</protein>
<reference evidence="19" key="1">
    <citation type="submission" date="2021-03" db="EMBL/GenBank/DDBJ databases">
        <title>Antimicrobial resistance genes in bacteria isolated from Japanese honey, and their potential for conferring macrolide and lincosamide resistance in the American foulbrood pathogen Paenibacillus larvae.</title>
        <authorList>
            <person name="Okamoto M."/>
            <person name="Kumagai M."/>
            <person name="Kanamori H."/>
            <person name="Takamatsu D."/>
        </authorList>
    </citation>
    <scope>NUCLEOTIDE SEQUENCE</scope>
    <source>
        <strain evidence="19">J27TS8</strain>
    </source>
</reference>
<dbReference type="NCBIfam" id="NF000799">
    <property type="entry name" value="PRK00054.1-4"/>
    <property type="match status" value="1"/>
</dbReference>
<organism evidence="19 20">
    <name type="scientific">Robertmurraya siralis</name>
    <dbReference type="NCBI Taxonomy" id="77777"/>
    <lineage>
        <taxon>Bacteria</taxon>
        <taxon>Bacillati</taxon>
        <taxon>Bacillota</taxon>
        <taxon>Bacilli</taxon>
        <taxon>Bacillales</taxon>
        <taxon>Bacillaceae</taxon>
        <taxon>Robertmurraya</taxon>
    </lineage>
</organism>
<evidence type="ECO:0000256" key="5">
    <source>
        <dbReference type="ARBA" id="ARBA00022630"/>
    </source>
</evidence>
<comment type="subunit">
    <text evidence="3 15">Heterotetramer of 2 PyrK and 2 PyrD type B subunits.</text>
</comment>
<feature type="binding site" evidence="15 16">
    <location>
        <begin position="70"/>
        <end position="72"/>
    </location>
    <ligand>
        <name>FAD</name>
        <dbReference type="ChEBI" id="CHEBI:57692"/>
    </ligand>
</feature>
<evidence type="ECO:0000256" key="2">
    <source>
        <dbReference type="ARBA" id="ARBA00006422"/>
    </source>
</evidence>
<dbReference type="PANTHER" id="PTHR43513:SF3">
    <property type="entry name" value="DIHYDROOROTATE DEHYDROGENASE B (NAD(+)), ELECTRON TRANSFER SUBUNIT-RELATED"/>
    <property type="match status" value="1"/>
</dbReference>
<dbReference type="RefSeq" id="WP_235879389.1">
    <property type="nucleotide sequence ID" value="NZ_BORC01000002.1"/>
</dbReference>
<feature type="binding site" evidence="15 16">
    <location>
        <begin position="53"/>
        <end position="56"/>
    </location>
    <ligand>
        <name>FAD</name>
        <dbReference type="ChEBI" id="CHEBI:57692"/>
    </ligand>
</feature>
<dbReference type="CDD" id="cd06218">
    <property type="entry name" value="DHOD_e_trans"/>
    <property type="match status" value="1"/>
</dbReference>
<evidence type="ECO:0000256" key="17">
    <source>
        <dbReference type="PIRSR" id="PIRSR006816-2"/>
    </source>
</evidence>
<evidence type="ECO:0000256" key="3">
    <source>
        <dbReference type="ARBA" id="ARBA00011669"/>
    </source>
</evidence>
<dbReference type="InterPro" id="IPR001433">
    <property type="entry name" value="OxRdtase_FAD/NAD-bd"/>
</dbReference>
<dbReference type="Pfam" id="PF10418">
    <property type="entry name" value="DHODB_Fe-S_bind"/>
    <property type="match status" value="1"/>
</dbReference>
<dbReference type="NCBIfam" id="NF000797">
    <property type="entry name" value="PRK00054.1-2"/>
    <property type="match status" value="1"/>
</dbReference>
<dbReference type="InterPro" id="IPR039261">
    <property type="entry name" value="FNR_nucleotide-bd"/>
</dbReference>
<comment type="function">
    <text evidence="15">Responsible for channeling the electrons from the oxidation of dihydroorotate from the FMN redox center in the PyrD type B subunit to the ultimate electron acceptor NAD(+).</text>
</comment>
<dbReference type="Proteomes" id="UP000682111">
    <property type="component" value="Unassembled WGS sequence"/>
</dbReference>
<evidence type="ECO:0000256" key="13">
    <source>
        <dbReference type="ARBA" id="ARBA00069792"/>
    </source>
</evidence>